<organism evidence="1 2">
    <name type="scientific">Caballeronia pedi</name>
    <dbReference type="NCBI Taxonomy" id="1777141"/>
    <lineage>
        <taxon>Bacteria</taxon>
        <taxon>Pseudomonadati</taxon>
        <taxon>Pseudomonadota</taxon>
        <taxon>Betaproteobacteria</taxon>
        <taxon>Burkholderiales</taxon>
        <taxon>Burkholderiaceae</taxon>
        <taxon>Caballeronia</taxon>
    </lineage>
</organism>
<evidence type="ECO:0000313" key="2">
    <source>
        <dbReference type="Proteomes" id="UP000054911"/>
    </source>
</evidence>
<dbReference type="STRING" id="1777141.AWB80_01992"/>
<evidence type="ECO:0000313" key="1">
    <source>
        <dbReference type="EMBL" id="SAK54503.1"/>
    </source>
</evidence>
<gene>
    <name evidence="1" type="ORF">AWB80_01992</name>
</gene>
<comment type="caution">
    <text evidence="1">The sequence shown here is derived from an EMBL/GenBank/DDBJ whole genome shotgun (WGS) entry which is preliminary data.</text>
</comment>
<dbReference type="EMBL" id="FCOE02000005">
    <property type="protein sequence ID" value="SAK54503.1"/>
    <property type="molecule type" value="Genomic_DNA"/>
</dbReference>
<keyword evidence="2" id="KW-1185">Reference proteome</keyword>
<proteinExistence type="predicted"/>
<protein>
    <submittedName>
        <fullName evidence="1">Uncharacterized protein</fullName>
    </submittedName>
</protein>
<name>A0A158A9P0_9BURK</name>
<accession>A0A158A9P0</accession>
<dbReference type="AlphaFoldDB" id="A0A158A9P0"/>
<sequence length="58" mass="6714">MHQTYKGFILPTPEEEAEIQRGIELDPDTWNLSYDDFLQLKISPAYEQRSMVCEPPAA</sequence>
<dbReference type="Proteomes" id="UP000054911">
    <property type="component" value="Unassembled WGS sequence"/>
</dbReference>
<reference evidence="1" key="1">
    <citation type="submission" date="2016-01" db="EMBL/GenBank/DDBJ databases">
        <authorList>
            <person name="Peeters C."/>
        </authorList>
    </citation>
    <scope>NUCLEOTIDE SEQUENCE [LARGE SCALE GENOMIC DNA]</scope>
    <source>
        <strain evidence="1">LMG 29323</strain>
    </source>
</reference>